<keyword evidence="6 8" id="KW-0472">Membrane</keyword>
<evidence type="ECO:0000313" key="11">
    <source>
        <dbReference type="Proteomes" id="UP001212841"/>
    </source>
</evidence>
<feature type="transmembrane region" description="Helical" evidence="8">
    <location>
        <begin position="533"/>
        <end position="551"/>
    </location>
</feature>
<protein>
    <recommendedName>
        <fullName evidence="9">Cas1p 10 TM acyl transferase domain-containing protein</fullName>
    </recommendedName>
</protein>
<feature type="transmembrane region" description="Helical" evidence="8">
    <location>
        <begin position="355"/>
        <end position="375"/>
    </location>
</feature>
<comment type="caution">
    <text evidence="10">The sequence shown here is derived from an EMBL/GenBank/DDBJ whole genome shotgun (WGS) entry which is preliminary data.</text>
</comment>
<feature type="transmembrane region" description="Helical" evidence="8">
    <location>
        <begin position="303"/>
        <end position="321"/>
    </location>
</feature>
<evidence type="ECO:0000313" key="10">
    <source>
        <dbReference type="EMBL" id="KAJ3056828.1"/>
    </source>
</evidence>
<dbReference type="PANTHER" id="PTHR13533:SF1">
    <property type="entry name" value="N-ACETYLNEURAMINATE 9-O-ACETYLTRANSFERASE"/>
    <property type="match status" value="1"/>
</dbReference>
<dbReference type="PANTHER" id="PTHR13533">
    <property type="entry name" value="N-ACETYLNEURAMINATE 9-O-ACETYLTRANSFERASE"/>
    <property type="match status" value="1"/>
</dbReference>
<accession>A0AAD5SJH1</accession>
<organism evidence="10 11">
    <name type="scientific">Rhizophlyctis rosea</name>
    <dbReference type="NCBI Taxonomy" id="64517"/>
    <lineage>
        <taxon>Eukaryota</taxon>
        <taxon>Fungi</taxon>
        <taxon>Fungi incertae sedis</taxon>
        <taxon>Chytridiomycota</taxon>
        <taxon>Chytridiomycota incertae sedis</taxon>
        <taxon>Chytridiomycetes</taxon>
        <taxon>Rhizophlyctidales</taxon>
        <taxon>Rhizophlyctidaceae</taxon>
        <taxon>Rhizophlyctis</taxon>
    </lineage>
</organism>
<evidence type="ECO:0000256" key="3">
    <source>
        <dbReference type="ARBA" id="ARBA00022679"/>
    </source>
</evidence>
<feature type="transmembrane region" description="Helical" evidence="8">
    <location>
        <begin position="278"/>
        <end position="296"/>
    </location>
</feature>
<dbReference type="GO" id="GO:0005794">
    <property type="term" value="C:Golgi apparatus"/>
    <property type="evidence" value="ECO:0007669"/>
    <property type="project" value="UniProtKB-ARBA"/>
</dbReference>
<feature type="transmembrane region" description="Helical" evidence="8">
    <location>
        <begin position="207"/>
        <end position="224"/>
    </location>
</feature>
<feature type="transmembrane region" description="Helical" evidence="8">
    <location>
        <begin position="571"/>
        <end position="589"/>
    </location>
</feature>
<keyword evidence="4 8" id="KW-0812">Transmembrane</keyword>
<evidence type="ECO:0000256" key="2">
    <source>
        <dbReference type="ARBA" id="ARBA00010666"/>
    </source>
</evidence>
<feature type="transmembrane region" description="Helical" evidence="8">
    <location>
        <begin position="236"/>
        <end position="258"/>
    </location>
</feature>
<feature type="transmembrane region" description="Helical" evidence="8">
    <location>
        <begin position="428"/>
        <end position="450"/>
    </location>
</feature>
<dbReference type="InterPro" id="IPR012419">
    <property type="entry name" value="Cas1_AcylTrans_dom"/>
</dbReference>
<sequence length="626" mass="70415">MDKQKKTPVNMPSIVMLSAGFWFMKDTPQPHKNGVERFSSSLSSLLNTLTTTSPPDTPIIIRPVNPLVPSLLSPDRQKVMTNSRVLAYNRHLRQTTPSNVRLPEYIYRVNEAGALNGRTEDGFHYDEKVVGSEVEMLLNDLCNERMFGGPLSMSKTTCCVKDGAPGWKQVFVLGLGWVFGCLVWAWRALKMGGGKGEGSMFIPSEQTALQIAKLTLTLTYLFITDRTLIFDRVQKAYTTSHFIILSLLFIIIPGIATLRSSPSQTFLNRHQTDEWKGWMQLVILVYHYTGASKVTVIYNAVRCLVASYLFMTGYGHFTFFYSKGDFGVGRVVKVLVRLLLLGIGMAEVMGRDGLFYYFGPLVGWWFLIVYFTVWLGSGKNGDWRWIVGKWTGVGGVCWWVIRGEEKVGEKGLDVLAKVVGTEWDVREAMFRIGLDQWIVTAGMVVAWVVIKVNSGDWKILSVHGADPRVWMRAKGTGVLTAAIWLAGFAWFESSFTDKFAYNLWHPYVSVPAVVAFVVLRNATPALRQTTSRYWCWVGTFSLETFLLQYHMWLGVDTRGILKVLGGGGEGWWWANLAICSVVFFGLSELMADVTGRLVESVVGKEKGREGWRVLGWCIVLIALNWL</sequence>
<gene>
    <name evidence="10" type="ORF">HK097_003711</name>
</gene>
<dbReference type="GO" id="GO:0016740">
    <property type="term" value="F:transferase activity"/>
    <property type="evidence" value="ECO:0007669"/>
    <property type="project" value="UniProtKB-KW"/>
</dbReference>
<dbReference type="GO" id="GO:0005975">
    <property type="term" value="P:carbohydrate metabolic process"/>
    <property type="evidence" value="ECO:0007669"/>
    <property type="project" value="UniProtKB-ARBA"/>
</dbReference>
<comment type="similarity">
    <text evidence="2">Belongs to the PC-esterase family. CASD1 subfamily.</text>
</comment>
<feature type="transmembrane region" description="Helical" evidence="8">
    <location>
        <begin position="170"/>
        <end position="187"/>
    </location>
</feature>
<feature type="transmembrane region" description="Helical" evidence="8">
    <location>
        <begin position="327"/>
        <end position="348"/>
    </location>
</feature>
<keyword evidence="3" id="KW-0808">Transferase</keyword>
<evidence type="ECO:0000256" key="4">
    <source>
        <dbReference type="ARBA" id="ARBA00022692"/>
    </source>
</evidence>
<dbReference type="Pfam" id="PF07779">
    <property type="entry name" value="Cas1_AcylT"/>
    <property type="match status" value="1"/>
</dbReference>
<feature type="transmembrane region" description="Helical" evidence="8">
    <location>
        <begin position="471"/>
        <end position="491"/>
    </location>
</feature>
<dbReference type="EMBL" id="JADGJD010000019">
    <property type="protein sequence ID" value="KAJ3056828.1"/>
    <property type="molecule type" value="Genomic_DNA"/>
</dbReference>
<evidence type="ECO:0000256" key="5">
    <source>
        <dbReference type="ARBA" id="ARBA00022989"/>
    </source>
</evidence>
<reference evidence="10" key="1">
    <citation type="submission" date="2020-05" db="EMBL/GenBank/DDBJ databases">
        <title>Phylogenomic resolution of chytrid fungi.</title>
        <authorList>
            <person name="Stajich J.E."/>
            <person name="Amses K."/>
            <person name="Simmons R."/>
            <person name="Seto K."/>
            <person name="Myers J."/>
            <person name="Bonds A."/>
            <person name="Quandt C.A."/>
            <person name="Barry K."/>
            <person name="Liu P."/>
            <person name="Grigoriev I."/>
            <person name="Longcore J.E."/>
            <person name="James T.Y."/>
        </authorList>
    </citation>
    <scope>NUCLEOTIDE SEQUENCE</scope>
    <source>
        <strain evidence="10">JEL0318</strain>
    </source>
</reference>
<evidence type="ECO:0000256" key="1">
    <source>
        <dbReference type="ARBA" id="ARBA00004141"/>
    </source>
</evidence>
<dbReference type="AlphaFoldDB" id="A0AAD5SJH1"/>
<evidence type="ECO:0000256" key="7">
    <source>
        <dbReference type="ARBA" id="ARBA00023180"/>
    </source>
</evidence>
<evidence type="ECO:0000256" key="8">
    <source>
        <dbReference type="SAM" id="Phobius"/>
    </source>
</evidence>
<keyword evidence="11" id="KW-1185">Reference proteome</keyword>
<dbReference type="Proteomes" id="UP001212841">
    <property type="component" value="Unassembled WGS sequence"/>
</dbReference>
<dbReference type="GO" id="GO:0016020">
    <property type="term" value="C:membrane"/>
    <property type="evidence" value="ECO:0007669"/>
    <property type="project" value="UniProtKB-SubCell"/>
</dbReference>
<keyword evidence="7" id="KW-0325">Glycoprotein</keyword>
<name>A0AAD5SJH1_9FUNG</name>
<keyword evidence="5 8" id="KW-1133">Transmembrane helix</keyword>
<proteinExistence type="inferred from homology"/>
<feature type="transmembrane region" description="Helical" evidence="8">
    <location>
        <begin position="503"/>
        <end position="521"/>
    </location>
</feature>
<comment type="subcellular location">
    <subcellularLocation>
        <location evidence="1">Membrane</location>
        <topology evidence="1">Multi-pass membrane protein</topology>
    </subcellularLocation>
</comment>
<feature type="domain" description="Cas1p 10 TM acyl transferase" evidence="9">
    <location>
        <begin position="206"/>
        <end position="607"/>
    </location>
</feature>
<evidence type="ECO:0000259" key="9">
    <source>
        <dbReference type="Pfam" id="PF07779"/>
    </source>
</evidence>
<evidence type="ECO:0000256" key="6">
    <source>
        <dbReference type="ARBA" id="ARBA00023136"/>
    </source>
</evidence>